<evidence type="ECO:0000256" key="6">
    <source>
        <dbReference type="ARBA" id="ARBA00022741"/>
    </source>
</evidence>
<dbReference type="AlphaFoldDB" id="A0AAD2AX72"/>
<dbReference type="PIRSF" id="PIRSF039085">
    <property type="entry name" value="ABC_ATPase_HisP"/>
    <property type="match status" value="1"/>
</dbReference>
<dbReference type="SUPFAM" id="SSF52540">
    <property type="entry name" value="P-loop containing nucleoside triphosphate hydrolases"/>
    <property type="match status" value="1"/>
</dbReference>
<evidence type="ECO:0000256" key="2">
    <source>
        <dbReference type="ARBA" id="ARBA00005417"/>
    </source>
</evidence>
<evidence type="ECO:0000256" key="9">
    <source>
        <dbReference type="ARBA" id="ARBA00023136"/>
    </source>
</evidence>
<evidence type="ECO:0000256" key="3">
    <source>
        <dbReference type="ARBA" id="ARBA00022448"/>
    </source>
</evidence>
<dbReference type="InterPro" id="IPR050086">
    <property type="entry name" value="MetN_ABC_transporter-like"/>
</dbReference>
<dbReference type="PROSITE" id="PS00211">
    <property type="entry name" value="ABC_TRANSPORTER_1"/>
    <property type="match status" value="1"/>
</dbReference>
<proteinExistence type="inferred from homology"/>
<dbReference type="InterPro" id="IPR017871">
    <property type="entry name" value="ABC_transporter-like_CS"/>
</dbReference>
<dbReference type="Proteomes" id="UP001190002">
    <property type="component" value="Unassembled WGS sequence"/>
</dbReference>
<dbReference type="GO" id="GO:0015424">
    <property type="term" value="F:ABC-type amino acid transporter activity"/>
    <property type="evidence" value="ECO:0007669"/>
    <property type="project" value="InterPro"/>
</dbReference>
<dbReference type="InterPro" id="IPR003439">
    <property type="entry name" value="ABC_transporter-like_ATP-bd"/>
</dbReference>
<gene>
    <name evidence="11" type="primary">tcyC_2</name>
    <name evidence="12" type="ORF">R77569_04254</name>
    <name evidence="11" type="ORF">R77591_03946</name>
</gene>
<dbReference type="Proteomes" id="UP001190452">
    <property type="component" value="Unassembled WGS sequence"/>
</dbReference>
<dbReference type="InterPro" id="IPR003593">
    <property type="entry name" value="AAA+_ATPase"/>
</dbReference>
<dbReference type="EMBL" id="CAUDKV010000023">
    <property type="protein sequence ID" value="CAJ0892776.1"/>
    <property type="molecule type" value="Genomic_DNA"/>
</dbReference>
<sequence>MSSPDLLPLDASPDAYAAEPLVALRDVHLSFGTTHVLRGIDLDVRRGQAVSIIGPSGSGKSTLLRCISGLLRPQRGSITVDGIRVDQLATEAETIALRKRIGFVFQQYNLFPHLSVLDNLTAAPVRVLGRSRQEAESDAHALLSKVGLADKARAYPGQLSGGQQQRVAIARALAMRPELILFDEVTSALDPETVGEVLNVIEALVDDGLTCVLVTHEMAFARAISDEVVFTEHGVVVERGPAKQLFVSPASDRTRAFLGRALAGHAGAAPAPHAPWHAAFTSAAFAV</sequence>
<dbReference type="CDD" id="cd03262">
    <property type="entry name" value="ABC_HisP_GlnQ"/>
    <property type="match status" value="1"/>
</dbReference>
<comment type="subcellular location">
    <subcellularLocation>
        <location evidence="1">Cell membrane</location>
        <topology evidence="1">Peripheral membrane protein</topology>
    </subcellularLocation>
</comment>
<evidence type="ECO:0000256" key="8">
    <source>
        <dbReference type="ARBA" id="ARBA00022970"/>
    </source>
</evidence>
<keyword evidence="11" id="KW-0378">Hydrolase</keyword>
<dbReference type="GO" id="GO:0016887">
    <property type="term" value="F:ATP hydrolysis activity"/>
    <property type="evidence" value="ECO:0007669"/>
    <property type="project" value="InterPro"/>
</dbReference>
<keyword evidence="9" id="KW-0472">Membrane</keyword>
<keyword evidence="3" id="KW-0813">Transport</keyword>
<evidence type="ECO:0000313" key="12">
    <source>
        <dbReference type="EMBL" id="CAJ0892776.1"/>
    </source>
</evidence>
<evidence type="ECO:0000256" key="5">
    <source>
        <dbReference type="ARBA" id="ARBA00022519"/>
    </source>
</evidence>
<keyword evidence="5" id="KW-0997">Cell inner membrane</keyword>
<evidence type="ECO:0000256" key="1">
    <source>
        <dbReference type="ARBA" id="ARBA00004202"/>
    </source>
</evidence>
<evidence type="ECO:0000313" key="11">
    <source>
        <dbReference type="EMBL" id="CAJ0692603.1"/>
    </source>
</evidence>
<evidence type="ECO:0000313" key="13">
    <source>
        <dbReference type="Proteomes" id="UP001190002"/>
    </source>
</evidence>
<dbReference type="Gene3D" id="3.40.50.300">
    <property type="entry name" value="P-loop containing nucleotide triphosphate hydrolases"/>
    <property type="match status" value="1"/>
</dbReference>
<dbReference type="PANTHER" id="PTHR43166:SF9">
    <property type="entry name" value="GLUTAMATE_ASPARTATE IMPORT ATP-BINDING PROTEIN GLTL"/>
    <property type="match status" value="1"/>
</dbReference>
<comment type="caution">
    <text evidence="11">The sequence shown here is derived from an EMBL/GenBank/DDBJ whole genome shotgun (WGS) entry which is preliminary data.</text>
</comment>
<protein>
    <submittedName>
        <fullName evidence="11">L-cystine import ATP-binding protein TcyC</fullName>
        <ecNumber evidence="11">3.6.3.-</ecNumber>
    </submittedName>
</protein>
<dbReference type="InterPro" id="IPR027417">
    <property type="entry name" value="P-loop_NTPase"/>
</dbReference>
<accession>A0AAD2AX72</accession>
<feature type="domain" description="ABC transporter" evidence="10">
    <location>
        <begin position="22"/>
        <end position="258"/>
    </location>
</feature>
<dbReference type="SMART" id="SM00382">
    <property type="entry name" value="AAA"/>
    <property type="match status" value="1"/>
</dbReference>
<dbReference type="GO" id="GO:0005886">
    <property type="term" value="C:plasma membrane"/>
    <property type="evidence" value="ECO:0007669"/>
    <property type="project" value="UniProtKB-SubCell"/>
</dbReference>
<keyword evidence="14" id="KW-1185">Reference proteome</keyword>
<dbReference type="PROSITE" id="PS50893">
    <property type="entry name" value="ABC_TRANSPORTER_2"/>
    <property type="match status" value="1"/>
</dbReference>
<evidence type="ECO:0000259" key="10">
    <source>
        <dbReference type="PROSITE" id="PS50893"/>
    </source>
</evidence>
<evidence type="ECO:0000313" key="14">
    <source>
        <dbReference type="Proteomes" id="UP001190452"/>
    </source>
</evidence>
<dbReference type="EC" id="3.6.3.-" evidence="11"/>
<dbReference type="PANTHER" id="PTHR43166">
    <property type="entry name" value="AMINO ACID IMPORT ATP-BINDING PROTEIN"/>
    <property type="match status" value="1"/>
</dbReference>
<dbReference type="Pfam" id="PF00005">
    <property type="entry name" value="ABC_tran"/>
    <property type="match status" value="1"/>
</dbReference>
<name>A0AAD2AX72_9RALS</name>
<keyword evidence="4" id="KW-1003">Cell membrane</keyword>
<comment type="similarity">
    <text evidence="2">Belongs to the ABC transporter superfamily.</text>
</comment>
<dbReference type="RefSeq" id="WP_096746165.1">
    <property type="nucleotide sequence ID" value="NZ_CATVXE010000020.1"/>
</dbReference>
<keyword evidence="7 11" id="KW-0067">ATP-binding</keyword>
<dbReference type="InterPro" id="IPR030679">
    <property type="entry name" value="ABC_ATPase_HisP-typ"/>
</dbReference>
<evidence type="ECO:0000256" key="4">
    <source>
        <dbReference type="ARBA" id="ARBA00022475"/>
    </source>
</evidence>
<evidence type="ECO:0000256" key="7">
    <source>
        <dbReference type="ARBA" id="ARBA00022840"/>
    </source>
</evidence>
<dbReference type="GO" id="GO:0005524">
    <property type="term" value="F:ATP binding"/>
    <property type="evidence" value="ECO:0007669"/>
    <property type="project" value="UniProtKB-KW"/>
</dbReference>
<organism evidence="11 13">
    <name type="scientific">Ralstonia mannitolilytica</name>
    <dbReference type="NCBI Taxonomy" id="105219"/>
    <lineage>
        <taxon>Bacteria</taxon>
        <taxon>Pseudomonadati</taxon>
        <taxon>Pseudomonadota</taxon>
        <taxon>Betaproteobacteria</taxon>
        <taxon>Burkholderiales</taxon>
        <taxon>Burkholderiaceae</taxon>
        <taxon>Ralstonia</taxon>
    </lineage>
</organism>
<keyword evidence="6" id="KW-0547">Nucleotide-binding</keyword>
<dbReference type="EMBL" id="CATVXE010000020">
    <property type="protein sequence ID" value="CAJ0692603.1"/>
    <property type="molecule type" value="Genomic_DNA"/>
</dbReference>
<reference evidence="11 14" key="1">
    <citation type="submission" date="2023-07" db="EMBL/GenBank/DDBJ databases">
        <authorList>
            <person name="Peeters C."/>
        </authorList>
    </citation>
    <scope>NUCLEOTIDE SEQUENCE</scope>
    <source>
        <strain evidence="12 14">R-77569</strain>
        <strain evidence="11">R-77591</strain>
    </source>
</reference>
<keyword evidence="8" id="KW-0029">Amino-acid transport</keyword>